<dbReference type="AlphaFoldDB" id="A0A226HYP4"/>
<sequence length="302" mass="34884">MKSILLFIAIILFSSTGTSQTKKDSLNKVVRERINNIQQTQTDNPYFTKQEIEEEYANENNIFQALAKPSENSDLANYFKIYLESNLLKKIDFSTIKSSYLFKNISNSKFNYTIRLTFEINKKKKPTNFHINTGNKELDRKVIEVFKKYPLDKLALSEADKHGKISIQLFAKENKNIIIKANTFLVVDQLPIAKGCENLQTNWEINNCLYEKLNEYIIQNISLKTISEQNLRGEIIFSPRFSINPEGKIVKANCIAPNSIIKNEIDRLVSSFDQILTPGTRNNEPKNTYCNTYRTLTIKDLN</sequence>
<dbReference type="Proteomes" id="UP000198336">
    <property type="component" value="Unassembled WGS sequence"/>
</dbReference>
<reference evidence="1 2" key="1">
    <citation type="submission" date="2016-11" db="EMBL/GenBank/DDBJ databases">
        <title>Whole genomes of Flavobacteriaceae.</title>
        <authorList>
            <person name="Stine C."/>
            <person name="Li C."/>
            <person name="Tadesse D."/>
        </authorList>
    </citation>
    <scope>NUCLEOTIDE SEQUENCE [LARGE SCALE GENOMIC DNA]</scope>
    <source>
        <strain evidence="1 2">CCUG 59446</strain>
    </source>
</reference>
<proteinExistence type="predicted"/>
<dbReference type="RefSeq" id="WP_089054391.1">
    <property type="nucleotide sequence ID" value="NZ_MUHA01000014.1"/>
</dbReference>
<organism evidence="1 2">
    <name type="scientific">Flavobacterium oncorhynchi</name>
    <dbReference type="NCBI Taxonomy" id="728056"/>
    <lineage>
        <taxon>Bacteria</taxon>
        <taxon>Pseudomonadati</taxon>
        <taxon>Bacteroidota</taxon>
        <taxon>Flavobacteriia</taxon>
        <taxon>Flavobacteriales</taxon>
        <taxon>Flavobacteriaceae</taxon>
        <taxon>Flavobacterium</taxon>
    </lineage>
</organism>
<gene>
    <name evidence="1" type="ORF">B0A75_11300</name>
</gene>
<dbReference type="EMBL" id="MUHA01000014">
    <property type="protein sequence ID" value="OXA99389.1"/>
    <property type="molecule type" value="Genomic_DNA"/>
</dbReference>
<keyword evidence="2" id="KW-1185">Reference proteome</keyword>
<comment type="caution">
    <text evidence="1">The sequence shown here is derived from an EMBL/GenBank/DDBJ whole genome shotgun (WGS) entry which is preliminary data.</text>
</comment>
<protein>
    <recommendedName>
        <fullName evidence="3">TonB C-terminal domain-containing protein</fullName>
    </recommendedName>
</protein>
<evidence type="ECO:0008006" key="3">
    <source>
        <dbReference type="Google" id="ProtNLM"/>
    </source>
</evidence>
<name>A0A226HYP4_9FLAO</name>
<evidence type="ECO:0000313" key="2">
    <source>
        <dbReference type="Proteomes" id="UP000198336"/>
    </source>
</evidence>
<evidence type="ECO:0000313" key="1">
    <source>
        <dbReference type="EMBL" id="OXA99389.1"/>
    </source>
</evidence>
<accession>A0A226HYP4</accession>